<sequence length="283" mass="32090">MAKKNRKKSKQQPSRPLYPPTDIEQDTRNIAARTTVLTTVDTLLVIFSHLPQSCLILDVQGTCQLWKEIVRRMPETFLENVPNVLPNEPSWPAYAAGYPHLAAYHGKADGVSPPWIQRFHPETAFTPSRWFNPILFHHFSCLYGVPDVRNARRRKAFLNLHTCYMDQGPSSRVELSCMTPYHLPAMGEFREAFKRRRRAGETCSSRRGRPAEAPTTTCSSASSCTQARRGPSRGDAASGARRSWRTCRRTGRVLPTSWRSSESVRAEAPGACWPRTSWCCERV</sequence>
<keyword evidence="2" id="KW-1185">Reference proteome</keyword>
<dbReference type="Proteomes" id="UP001148737">
    <property type="component" value="Unassembled WGS sequence"/>
</dbReference>
<protein>
    <submittedName>
        <fullName evidence="1">Uncharacterized protein</fullName>
    </submittedName>
</protein>
<proteinExistence type="predicted"/>
<gene>
    <name evidence="1" type="ORF">NLG97_g2240</name>
</gene>
<organism evidence="1 2">
    <name type="scientific">Lecanicillium saksenae</name>
    <dbReference type="NCBI Taxonomy" id="468837"/>
    <lineage>
        <taxon>Eukaryota</taxon>
        <taxon>Fungi</taxon>
        <taxon>Dikarya</taxon>
        <taxon>Ascomycota</taxon>
        <taxon>Pezizomycotina</taxon>
        <taxon>Sordariomycetes</taxon>
        <taxon>Hypocreomycetidae</taxon>
        <taxon>Hypocreales</taxon>
        <taxon>Cordycipitaceae</taxon>
        <taxon>Lecanicillium</taxon>
    </lineage>
</organism>
<reference evidence="1" key="1">
    <citation type="submission" date="2022-07" db="EMBL/GenBank/DDBJ databases">
        <title>Genome Sequence of Lecanicillium saksenae.</title>
        <authorList>
            <person name="Buettner E."/>
        </authorList>
    </citation>
    <scope>NUCLEOTIDE SEQUENCE</scope>
    <source>
        <strain evidence="1">VT-O1</strain>
    </source>
</reference>
<evidence type="ECO:0000313" key="2">
    <source>
        <dbReference type="Proteomes" id="UP001148737"/>
    </source>
</evidence>
<dbReference type="EMBL" id="JANAKD010000146">
    <property type="protein sequence ID" value="KAJ3496993.1"/>
    <property type="molecule type" value="Genomic_DNA"/>
</dbReference>
<evidence type="ECO:0000313" key="1">
    <source>
        <dbReference type="EMBL" id="KAJ3496993.1"/>
    </source>
</evidence>
<name>A0ACC1R3C3_9HYPO</name>
<accession>A0ACC1R3C3</accession>
<comment type="caution">
    <text evidence="1">The sequence shown here is derived from an EMBL/GenBank/DDBJ whole genome shotgun (WGS) entry which is preliminary data.</text>
</comment>